<dbReference type="SUPFAM" id="SSF111126">
    <property type="entry name" value="Ligand-binding domain in the NO signalling and Golgi transport"/>
    <property type="match status" value="1"/>
</dbReference>
<dbReference type="PANTHER" id="PTHR32089">
    <property type="entry name" value="METHYL-ACCEPTING CHEMOTAXIS PROTEIN MCPB"/>
    <property type="match status" value="1"/>
</dbReference>
<keyword evidence="6" id="KW-1185">Reference proteome</keyword>
<dbReference type="EMBL" id="FQZB01000013">
    <property type="protein sequence ID" value="SHK07925.1"/>
    <property type="molecule type" value="Genomic_DNA"/>
</dbReference>
<dbReference type="PANTHER" id="PTHR32089:SF112">
    <property type="entry name" value="LYSOZYME-LIKE PROTEIN-RELATED"/>
    <property type="match status" value="1"/>
</dbReference>
<dbReference type="GO" id="GO:0007165">
    <property type="term" value="P:signal transduction"/>
    <property type="evidence" value="ECO:0007669"/>
    <property type="project" value="UniProtKB-KW"/>
</dbReference>
<dbReference type="Proteomes" id="UP000184310">
    <property type="component" value="Unassembled WGS sequence"/>
</dbReference>
<feature type="domain" description="Methyl-accepting transducer" evidence="4">
    <location>
        <begin position="309"/>
        <end position="566"/>
    </location>
</feature>
<keyword evidence="1 3" id="KW-0807">Transducer</keyword>
<dbReference type="GO" id="GO:0020037">
    <property type="term" value="F:heme binding"/>
    <property type="evidence" value="ECO:0007669"/>
    <property type="project" value="InterPro"/>
</dbReference>
<evidence type="ECO:0000256" key="2">
    <source>
        <dbReference type="ARBA" id="ARBA00029447"/>
    </source>
</evidence>
<dbReference type="InterPro" id="IPR024096">
    <property type="entry name" value="NO_sig/Golgi_transp_ligand-bd"/>
</dbReference>
<dbReference type="Gene3D" id="3.90.1520.10">
    <property type="entry name" value="H-NOX domain"/>
    <property type="match status" value="1"/>
</dbReference>
<dbReference type="GO" id="GO:0006935">
    <property type="term" value="P:chemotaxis"/>
    <property type="evidence" value="ECO:0007669"/>
    <property type="project" value="InterPro"/>
</dbReference>
<dbReference type="AlphaFoldDB" id="A0A1M6PIY8"/>
<protein>
    <submittedName>
        <fullName evidence="5">Methyl-accepting chemotaxis protein</fullName>
    </submittedName>
</protein>
<proteinExistence type="inferred from homology"/>
<dbReference type="GO" id="GO:0016020">
    <property type="term" value="C:membrane"/>
    <property type="evidence" value="ECO:0007669"/>
    <property type="project" value="InterPro"/>
</dbReference>
<dbReference type="PROSITE" id="PS50111">
    <property type="entry name" value="CHEMOTAXIS_TRANSDUC_2"/>
    <property type="match status" value="1"/>
</dbReference>
<dbReference type="SMART" id="SM00283">
    <property type="entry name" value="MA"/>
    <property type="match status" value="1"/>
</dbReference>
<dbReference type="STRING" id="1121302.SAMN02745163_03171"/>
<sequence length="595" mass="66711">MKGTVVSTWIKTCRKLYGDDIVNNSMEIVRWDKNRVFTPLENVEDKEIKEVLENIAKGAKITPDNLWLILGENNIVTFFNDYPAFFKRSNLYSFLKAMNDVHAVVMKKISGAKPPKFTLELVSKNECIFTYNSSRGMFQYFIGLLRGSAKHFKENIDIQEISRTSDSLAVKLKFDYEIINKKKFVLNNILSFGVIKNIGIKAFIPSLAVGAIISVFTGNFVTSMISSGVTALTSCIMINLLLNPKKEIIEEIKVMQNRKHSNTQIYTNDFLEDIFNEVIGLEESWAKDLTSFSSITDELRVFSNNMFKLTEEMKETTEEISGFSEAVSQMAVRQEENTETLIDQINRNIDGINNVVNLEDENKKELEGAIEKINTSYIKVDNASENIKETLASFMTVKEDGRKLQVKAQDITKIVSIVSGISEQTNLLALNASIEAARAGEQGRGFAVVAESIRKLAEQSKDAVSNINSNLIEFVTEINGLVSNIDEQYGILENETKGLKDVRDTSYDATKSIKSVASDINEAIMYLNKEVQAIQDLFKNIDSLAAIAAENSSAAQTVSASIDDYSNEIVNILDNIQKVRIVIANFKDEIEQYSI</sequence>
<evidence type="ECO:0000313" key="6">
    <source>
        <dbReference type="Proteomes" id="UP000184310"/>
    </source>
</evidence>
<dbReference type="Pfam" id="PF00015">
    <property type="entry name" value="MCPsignal"/>
    <property type="match status" value="1"/>
</dbReference>
<dbReference type="InterPro" id="IPR038158">
    <property type="entry name" value="H-NOX_domain_sf"/>
</dbReference>
<evidence type="ECO:0000313" key="5">
    <source>
        <dbReference type="EMBL" id="SHK07925.1"/>
    </source>
</evidence>
<dbReference type="InterPro" id="IPR004090">
    <property type="entry name" value="Chemotax_Me-accpt_rcpt"/>
</dbReference>
<gene>
    <name evidence="5" type="ORF">SAMN02745163_03171</name>
</gene>
<dbReference type="InterPro" id="IPR004089">
    <property type="entry name" value="MCPsignal_dom"/>
</dbReference>
<dbReference type="OrthoDB" id="1660488at2"/>
<organism evidence="5 6">
    <name type="scientific">Clostridium cavendishii DSM 21758</name>
    <dbReference type="NCBI Taxonomy" id="1121302"/>
    <lineage>
        <taxon>Bacteria</taxon>
        <taxon>Bacillati</taxon>
        <taxon>Bacillota</taxon>
        <taxon>Clostridia</taxon>
        <taxon>Eubacteriales</taxon>
        <taxon>Clostridiaceae</taxon>
        <taxon>Clostridium</taxon>
    </lineage>
</organism>
<name>A0A1M6PIY8_9CLOT</name>
<accession>A0A1M6PIY8</accession>
<dbReference type="Gene3D" id="1.10.287.950">
    <property type="entry name" value="Methyl-accepting chemotaxis protein"/>
    <property type="match status" value="1"/>
</dbReference>
<evidence type="ECO:0000256" key="1">
    <source>
        <dbReference type="ARBA" id="ARBA00023224"/>
    </source>
</evidence>
<dbReference type="InterPro" id="IPR011644">
    <property type="entry name" value="Heme_NO-bd"/>
</dbReference>
<dbReference type="GO" id="GO:0004888">
    <property type="term" value="F:transmembrane signaling receptor activity"/>
    <property type="evidence" value="ECO:0007669"/>
    <property type="project" value="InterPro"/>
</dbReference>
<reference evidence="5 6" key="1">
    <citation type="submission" date="2016-11" db="EMBL/GenBank/DDBJ databases">
        <authorList>
            <person name="Jaros S."/>
            <person name="Januszkiewicz K."/>
            <person name="Wedrychowicz H."/>
        </authorList>
    </citation>
    <scope>NUCLEOTIDE SEQUENCE [LARGE SCALE GENOMIC DNA]</scope>
    <source>
        <strain evidence="5 6">DSM 21758</strain>
    </source>
</reference>
<evidence type="ECO:0000256" key="3">
    <source>
        <dbReference type="PROSITE-ProRule" id="PRU00284"/>
    </source>
</evidence>
<comment type="similarity">
    <text evidence="2">Belongs to the methyl-accepting chemotaxis (MCP) protein family.</text>
</comment>
<dbReference type="RefSeq" id="WP_072989956.1">
    <property type="nucleotide sequence ID" value="NZ_FQZB01000013.1"/>
</dbReference>
<evidence type="ECO:0000259" key="4">
    <source>
        <dbReference type="PROSITE" id="PS50111"/>
    </source>
</evidence>
<dbReference type="SUPFAM" id="SSF58104">
    <property type="entry name" value="Methyl-accepting chemotaxis protein (MCP) signaling domain"/>
    <property type="match status" value="1"/>
</dbReference>
<dbReference type="PRINTS" id="PR00260">
    <property type="entry name" value="CHEMTRNSDUCR"/>
</dbReference>
<dbReference type="Pfam" id="PF07700">
    <property type="entry name" value="HNOB"/>
    <property type="match status" value="1"/>
</dbReference>